<sequence length="87" mass="10043">MEPQGVVVLYSPSLCLQNLDLGDLKRSSKEILLDNVQKEDKFEPINQSVDEAFMDDVWIKAMQEKLDQFQKNYVLKLVSLEALMKPL</sequence>
<comment type="caution">
    <text evidence="1">The sequence shown here is derived from an EMBL/GenBank/DDBJ whole genome shotgun (WGS) entry which is preliminary data.</text>
</comment>
<evidence type="ECO:0000313" key="1">
    <source>
        <dbReference type="EMBL" id="RDX94473.1"/>
    </source>
</evidence>
<organism evidence="1 2">
    <name type="scientific">Mucuna pruriens</name>
    <name type="common">Velvet bean</name>
    <name type="synonym">Dolichos pruriens</name>
    <dbReference type="NCBI Taxonomy" id="157652"/>
    <lineage>
        <taxon>Eukaryota</taxon>
        <taxon>Viridiplantae</taxon>
        <taxon>Streptophyta</taxon>
        <taxon>Embryophyta</taxon>
        <taxon>Tracheophyta</taxon>
        <taxon>Spermatophyta</taxon>
        <taxon>Magnoliopsida</taxon>
        <taxon>eudicotyledons</taxon>
        <taxon>Gunneridae</taxon>
        <taxon>Pentapetalae</taxon>
        <taxon>rosids</taxon>
        <taxon>fabids</taxon>
        <taxon>Fabales</taxon>
        <taxon>Fabaceae</taxon>
        <taxon>Papilionoideae</taxon>
        <taxon>50 kb inversion clade</taxon>
        <taxon>NPAAA clade</taxon>
        <taxon>indigoferoid/millettioid clade</taxon>
        <taxon>Phaseoleae</taxon>
        <taxon>Mucuna</taxon>
    </lineage>
</organism>
<dbReference type="AlphaFoldDB" id="A0A371GVL7"/>
<feature type="non-terminal residue" evidence="1">
    <location>
        <position position="1"/>
    </location>
</feature>
<proteinExistence type="predicted"/>
<reference evidence="1" key="1">
    <citation type="submission" date="2018-05" db="EMBL/GenBank/DDBJ databases">
        <title>Draft genome of Mucuna pruriens seed.</title>
        <authorList>
            <person name="Nnadi N.E."/>
            <person name="Vos R."/>
            <person name="Hasami M.H."/>
            <person name="Devisetty U.K."/>
            <person name="Aguiy J.C."/>
        </authorList>
    </citation>
    <scope>NUCLEOTIDE SEQUENCE [LARGE SCALE GENOMIC DNA]</scope>
    <source>
        <strain evidence="1">JCA_2017</strain>
    </source>
</reference>
<accession>A0A371GVL7</accession>
<name>A0A371GVL7_MUCPR</name>
<gene>
    <name evidence="1" type="ORF">CR513_23143</name>
</gene>
<evidence type="ECO:0000313" key="2">
    <source>
        <dbReference type="Proteomes" id="UP000257109"/>
    </source>
</evidence>
<dbReference type="EMBL" id="QJKJ01004368">
    <property type="protein sequence ID" value="RDX94473.1"/>
    <property type="molecule type" value="Genomic_DNA"/>
</dbReference>
<protein>
    <submittedName>
        <fullName evidence="1">Uncharacterized protein</fullName>
    </submittedName>
</protein>
<keyword evidence="2" id="KW-1185">Reference proteome</keyword>
<dbReference type="Proteomes" id="UP000257109">
    <property type="component" value="Unassembled WGS sequence"/>
</dbReference>